<name>A0A1D3RYD6_PLACE</name>
<feature type="transmembrane region" description="Helical" evidence="1">
    <location>
        <begin position="166"/>
        <end position="185"/>
    </location>
</feature>
<evidence type="ECO:0000256" key="1">
    <source>
        <dbReference type="SAM" id="Phobius"/>
    </source>
</evidence>
<accession>A0A1D3RYD6</accession>
<feature type="transmembrane region" description="Helical" evidence="1">
    <location>
        <begin position="228"/>
        <end position="246"/>
    </location>
</feature>
<feature type="transmembrane region" description="Helical" evidence="1">
    <location>
        <begin position="252"/>
        <end position="270"/>
    </location>
</feature>
<organism evidence="2 3">
    <name type="scientific">Plasmodium chabaudi adami</name>
    <dbReference type="NCBI Taxonomy" id="5826"/>
    <lineage>
        <taxon>Eukaryota</taxon>
        <taxon>Sar</taxon>
        <taxon>Alveolata</taxon>
        <taxon>Apicomplexa</taxon>
        <taxon>Aconoidasida</taxon>
        <taxon>Haemosporida</taxon>
        <taxon>Plasmodiidae</taxon>
        <taxon>Plasmodium</taxon>
        <taxon>Plasmodium (Vinckeia)</taxon>
    </lineage>
</organism>
<keyword evidence="1" id="KW-1133">Transmembrane helix</keyword>
<proteinExistence type="predicted"/>
<evidence type="ECO:0000313" key="3">
    <source>
        <dbReference type="Proteomes" id="UP000195879"/>
    </source>
</evidence>
<feature type="transmembrane region" description="Helical" evidence="1">
    <location>
        <begin position="197"/>
        <end position="216"/>
    </location>
</feature>
<keyword evidence="1" id="KW-0472">Membrane</keyword>
<dbReference type="AlphaFoldDB" id="A0A1D3RYD6"/>
<keyword evidence="1" id="KW-0812">Transmembrane</keyword>
<dbReference type="Proteomes" id="UP000195879">
    <property type="component" value="Chromosome 11"/>
</dbReference>
<sequence length="333" mass="39912">MTIKLKNAICRHIFRYEKNKCVIFMLQPTYFSTLKRYSTKNNDYMNGKVKTGHMLKAKKNNFSYDNKNNLTNNDVFLRKTHDNNNNNNKINKEIYKKINTELIENSNFFQNDKLFYNYIMCKVVREVKNLSCITSDFFYHLNKFHINFINNNSNFFFLKFTKTSKIFFGVLFSFSLLLTLFLVSSSNYLEYNIILKYHIKFHSLLFSFFSAYYLALQIGNYYLKNNLHYIYTLTFLANSVISMFMADYNIWGSYYFLSLNYLSFLAINYYNMLLKTFPIQIFRNTNKLISFSLLSSYLAVNKGKYIEKNIELLNDENADIRSFKLFKILPYFL</sequence>
<gene>
    <name evidence="2" type="ORF">PCHDK_000286600</name>
</gene>
<protein>
    <submittedName>
        <fullName evidence="2">Uncharacterized protein</fullName>
    </submittedName>
</protein>
<dbReference type="EMBL" id="LT608205">
    <property type="protein sequence ID" value="SCN61229.1"/>
    <property type="molecule type" value="Genomic_DNA"/>
</dbReference>
<reference evidence="2 3" key="1">
    <citation type="submission" date="2016-08" db="EMBL/GenBank/DDBJ databases">
        <authorList>
            <consortium name="Pathogen Informatics"/>
        </authorList>
    </citation>
    <scope>NUCLEOTIDE SEQUENCE [LARGE SCALE GENOMIC DNA]</scope>
    <source>
        <strain evidence="2 3">DK</strain>
    </source>
</reference>
<dbReference type="OrthoDB" id="376702at2759"/>
<evidence type="ECO:0000313" key="2">
    <source>
        <dbReference type="EMBL" id="SCN61229.1"/>
    </source>
</evidence>